<feature type="transmembrane region" description="Helical" evidence="14">
    <location>
        <begin position="360"/>
        <end position="385"/>
    </location>
</feature>
<comment type="caution">
    <text evidence="16">The sequence shown here is derived from an EMBL/GenBank/DDBJ whole genome shotgun (WGS) entry which is preliminary data.</text>
</comment>
<feature type="transmembrane region" description="Helical" evidence="14">
    <location>
        <begin position="241"/>
        <end position="261"/>
    </location>
</feature>
<dbReference type="GO" id="GO:0009507">
    <property type="term" value="C:chloroplast"/>
    <property type="evidence" value="ECO:0007669"/>
    <property type="project" value="UniProtKB-SubCell"/>
</dbReference>
<dbReference type="InterPro" id="IPR044838">
    <property type="entry name" value="EGY1-like"/>
</dbReference>
<evidence type="ECO:0000313" key="17">
    <source>
        <dbReference type="Proteomes" id="UP001438707"/>
    </source>
</evidence>
<evidence type="ECO:0000256" key="14">
    <source>
        <dbReference type="SAM" id="Phobius"/>
    </source>
</evidence>
<keyword evidence="5" id="KW-0934">Plastid</keyword>
<dbReference type="GO" id="GO:0016020">
    <property type="term" value="C:membrane"/>
    <property type="evidence" value="ECO:0007669"/>
    <property type="project" value="UniProtKB-SubCell"/>
</dbReference>
<evidence type="ECO:0000256" key="4">
    <source>
        <dbReference type="ARBA" id="ARBA00022528"/>
    </source>
</evidence>
<evidence type="ECO:0000256" key="7">
    <source>
        <dbReference type="ARBA" id="ARBA00022692"/>
    </source>
</evidence>
<evidence type="ECO:0000256" key="8">
    <source>
        <dbReference type="ARBA" id="ARBA00022801"/>
    </source>
</evidence>
<feature type="domain" description="Peptidase M50" evidence="15">
    <location>
        <begin position="310"/>
        <end position="481"/>
    </location>
</feature>
<dbReference type="Proteomes" id="UP001438707">
    <property type="component" value="Unassembled WGS sequence"/>
</dbReference>
<feature type="transmembrane region" description="Helical" evidence="14">
    <location>
        <begin position="473"/>
        <end position="499"/>
    </location>
</feature>
<evidence type="ECO:0000256" key="10">
    <source>
        <dbReference type="ARBA" id="ARBA00022989"/>
    </source>
</evidence>
<keyword evidence="9" id="KW-0809">Transit peptide</keyword>
<sequence>MSRTVSALEALLGIEEEKPKQEQQQVAPTPKEGPATEIDISPDVSEAVVKEVLSAEARRKASGGTASSSNMEKQISEQMVKVLETAKKSVAQRQKMSELSSTVGQKDPEALKEDFEQLMNMIVPERGIPKEDLARIKKHCFPQTSFWVTETRTGDELTQEGGVLIRGNVRGKADAILPEAVKTLKKMFGDKYELFMVEDNTERNEAALQGRIPEQSEARIAFRLVSGEFARPPPTGVGKTIGSAFLFLATFASCAQLGLLANVAKLPKETLDFLAQPQELDPGSLPPGLAGWDPSPLLFSSIPITAWVLGLQLLHDSSHRVVAANKKVKLGLSYLIPNGQIGTFGSTLPLKSIVKNHKDLFDIAIAGPAAGGAASLLLFIAGLALSQGNPSQDGLVSVPGRLFEGSLLLGGAAQAVLGSSALSQPNIMIHPTLIAGWCGLVTTALNCLPVGSLDGGRMTQAAFGKGALNVASLLTYIGLGLGLLGSSLAVPFGLFVLVFQRDQEKYIQDQFTPGGNSRRNILAVVLVLALLILLPVPPNPSELGDGLNI</sequence>
<evidence type="ECO:0000259" key="15">
    <source>
        <dbReference type="Pfam" id="PF02163"/>
    </source>
</evidence>
<evidence type="ECO:0000256" key="1">
    <source>
        <dbReference type="ARBA" id="ARBA00004141"/>
    </source>
</evidence>
<dbReference type="InterPro" id="IPR008915">
    <property type="entry name" value="Peptidase_M50"/>
</dbReference>
<evidence type="ECO:0000313" key="16">
    <source>
        <dbReference type="EMBL" id="KAK9825596.1"/>
    </source>
</evidence>
<keyword evidence="7 14" id="KW-0812">Transmembrane</keyword>
<dbReference type="GO" id="GO:0006508">
    <property type="term" value="P:proteolysis"/>
    <property type="evidence" value="ECO:0007669"/>
    <property type="project" value="UniProtKB-KW"/>
</dbReference>
<dbReference type="PANTHER" id="PTHR31412:SF0">
    <property type="entry name" value="ZINC METALLOPROTEASE EGY1, CHLOROPLASTIC-RELATED"/>
    <property type="match status" value="1"/>
</dbReference>
<feature type="region of interest" description="Disordered" evidence="13">
    <location>
        <begin position="1"/>
        <end position="44"/>
    </location>
</feature>
<evidence type="ECO:0000256" key="9">
    <source>
        <dbReference type="ARBA" id="ARBA00022946"/>
    </source>
</evidence>
<dbReference type="AlphaFoldDB" id="A0AAW1QVP2"/>
<evidence type="ECO:0000256" key="3">
    <source>
        <dbReference type="ARBA" id="ARBA00007931"/>
    </source>
</evidence>
<keyword evidence="12 14" id="KW-0472">Membrane</keyword>
<comment type="subcellular location">
    <subcellularLocation>
        <location evidence="1">Membrane</location>
        <topology evidence="1">Multi-pass membrane protein</topology>
    </subcellularLocation>
    <subcellularLocation>
        <location evidence="2">Plastid</location>
        <location evidence="2">Chloroplast</location>
    </subcellularLocation>
</comment>
<feature type="transmembrane region" description="Helical" evidence="14">
    <location>
        <begin position="520"/>
        <end position="537"/>
    </location>
</feature>
<dbReference type="EMBL" id="JALJOS010000024">
    <property type="protein sequence ID" value="KAK9825596.1"/>
    <property type="molecule type" value="Genomic_DNA"/>
</dbReference>
<evidence type="ECO:0000256" key="5">
    <source>
        <dbReference type="ARBA" id="ARBA00022640"/>
    </source>
</evidence>
<keyword evidence="6" id="KW-0645">Protease</keyword>
<protein>
    <recommendedName>
        <fullName evidence="15">Peptidase M50 domain-containing protein</fullName>
    </recommendedName>
</protein>
<accession>A0AAW1QVP2</accession>
<reference evidence="16 17" key="1">
    <citation type="journal article" date="2024" name="Nat. Commun.">
        <title>Phylogenomics reveals the evolutionary origins of lichenization in chlorophyte algae.</title>
        <authorList>
            <person name="Puginier C."/>
            <person name="Libourel C."/>
            <person name="Otte J."/>
            <person name="Skaloud P."/>
            <person name="Haon M."/>
            <person name="Grisel S."/>
            <person name="Petersen M."/>
            <person name="Berrin J.G."/>
            <person name="Delaux P.M."/>
            <person name="Dal Grande F."/>
            <person name="Keller J."/>
        </authorList>
    </citation>
    <scope>NUCLEOTIDE SEQUENCE [LARGE SCALE GENOMIC DNA]</scope>
    <source>
        <strain evidence="16 17">SAG 2145</strain>
    </source>
</reference>
<dbReference type="Pfam" id="PF02163">
    <property type="entry name" value="Peptidase_M50"/>
    <property type="match status" value="1"/>
</dbReference>
<keyword evidence="11" id="KW-0482">Metalloprotease</keyword>
<evidence type="ECO:0000256" key="6">
    <source>
        <dbReference type="ARBA" id="ARBA00022670"/>
    </source>
</evidence>
<keyword evidence="4" id="KW-0150">Chloroplast</keyword>
<keyword evidence="17" id="KW-1185">Reference proteome</keyword>
<keyword evidence="8" id="KW-0378">Hydrolase</keyword>
<evidence type="ECO:0000256" key="11">
    <source>
        <dbReference type="ARBA" id="ARBA00023049"/>
    </source>
</evidence>
<comment type="similarity">
    <text evidence="3">Belongs to the peptidase M50B family.</text>
</comment>
<dbReference type="PANTHER" id="PTHR31412">
    <property type="entry name" value="ZINC METALLOPROTEASE EGY1"/>
    <property type="match status" value="1"/>
</dbReference>
<gene>
    <name evidence="16" type="ORF">WJX74_008944</name>
</gene>
<proteinExistence type="inferred from homology"/>
<keyword evidence="10 14" id="KW-1133">Transmembrane helix</keyword>
<name>A0AAW1QVP2_9CHLO</name>
<organism evidence="16 17">
    <name type="scientific">Apatococcus lobatus</name>
    <dbReference type="NCBI Taxonomy" id="904363"/>
    <lineage>
        <taxon>Eukaryota</taxon>
        <taxon>Viridiplantae</taxon>
        <taxon>Chlorophyta</taxon>
        <taxon>core chlorophytes</taxon>
        <taxon>Trebouxiophyceae</taxon>
        <taxon>Chlorellales</taxon>
        <taxon>Chlorellaceae</taxon>
        <taxon>Apatococcus</taxon>
    </lineage>
</organism>
<dbReference type="GO" id="GO:0008237">
    <property type="term" value="F:metallopeptidase activity"/>
    <property type="evidence" value="ECO:0007669"/>
    <property type="project" value="UniProtKB-KW"/>
</dbReference>
<evidence type="ECO:0000256" key="2">
    <source>
        <dbReference type="ARBA" id="ARBA00004229"/>
    </source>
</evidence>
<evidence type="ECO:0000256" key="12">
    <source>
        <dbReference type="ARBA" id="ARBA00023136"/>
    </source>
</evidence>
<evidence type="ECO:0000256" key="13">
    <source>
        <dbReference type="SAM" id="MobiDB-lite"/>
    </source>
</evidence>